<dbReference type="SMART" id="SM00304">
    <property type="entry name" value="HAMP"/>
    <property type="match status" value="1"/>
</dbReference>
<dbReference type="Proteomes" id="UP000705867">
    <property type="component" value="Unassembled WGS sequence"/>
</dbReference>
<dbReference type="PROSITE" id="PS50109">
    <property type="entry name" value="HIS_KIN"/>
    <property type="match status" value="1"/>
</dbReference>
<dbReference type="SUPFAM" id="SSF55874">
    <property type="entry name" value="ATPase domain of HSP90 chaperone/DNA topoisomerase II/histidine kinase"/>
    <property type="match status" value="1"/>
</dbReference>
<dbReference type="Gene3D" id="3.30.450.290">
    <property type="match status" value="1"/>
</dbReference>
<comment type="catalytic activity">
    <reaction evidence="1">
        <text>ATP + protein L-histidine = ADP + protein N-phospho-L-histidine.</text>
        <dbReference type="EC" id="2.7.13.3"/>
    </reaction>
</comment>
<evidence type="ECO:0000256" key="2">
    <source>
        <dbReference type="ARBA" id="ARBA00004370"/>
    </source>
</evidence>
<dbReference type="InterPro" id="IPR003660">
    <property type="entry name" value="HAMP_dom"/>
</dbReference>
<proteinExistence type="predicted"/>
<dbReference type="Gene3D" id="6.10.340.10">
    <property type="match status" value="1"/>
</dbReference>
<dbReference type="InterPro" id="IPR003594">
    <property type="entry name" value="HATPase_dom"/>
</dbReference>
<feature type="transmembrane region" description="Helical" evidence="7">
    <location>
        <begin position="44"/>
        <end position="64"/>
    </location>
</feature>
<feature type="domain" description="Histidine kinase" evidence="8">
    <location>
        <begin position="341"/>
        <end position="554"/>
    </location>
</feature>
<evidence type="ECO:0000313" key="11">
    <source>
        <dbReference type="Proteomes" id="UP000705867"/>
    </source>
</evidence>
<accession>A0A953JCD4</accession>
<protein>
    <recommendedName>
        <fullName evidence="3">histidine kinase</fullName>
        <ecNumber evidence="3">2.7.13.3</ecNumber>
    </recommendedName>
</protein>
<dbReference type="GO" id="GO:0000155">
    <property type="term" value="F:phosphorelay sensor kinase activity"/>
    <property type="evidence" value="ECO:0007669"/>
    <property type="project" value="InterPro"/>
</dbReference>
<dbReference type="InterPro" id="IPR005467">
    <property type="entry name" value="His_kinase_dom"/>
</dbReference>
<dbReference type="SUPFAM" id="SSF158472">
    <property type="entry name" value="HAMP domain-like"/>
    <property type="match status" value="1"/>
</dbReference>
<dbReference type="PRINTS" id="PR00344">
    <property type="entry name" value="BCTRLSENSOR"/>
</dbReference>
<keyword evidence="7" id="KW-0812">Transmembrane</keyword>
<gene>
    <name evidence="10" type="ORF">K8I29_14560</name>
</gene>
<organism evidence="10 11">
    <name type="scientific">Candidatus Nitrobium versatile</name>
    <dbReference type="NCBI Taxonomy" id="2884831"/>
    <lineage>
        <taxon>Bacteria</taxon>
        <taxon>Pseudomonadati</taxon>
        <taxon>Nitrospirota</taxon>
        <taxon>Nitrospiria</taxon>
        <taxon>Nitrospirales</taxon>
        <taxon>Nitrospiraceae</taxon>
        <taxon>Candidatus Nitrobium</taxon>
    </lineage>
</organism>
<dbReference type="Pfam" id="PF00512">
    <property type="entry name" value="HisKA"/>
    <property type="match status" value="1"/>
</dbReference>
<dbReference type="PROSITE" id="PS50885">
    <property type="entry name" value="HAMP"/>
    <property type="match status" value="1"/>
</dbReference>
<dbReference type="Pfam" id="PF00672">
    <property type="entry name" value="HAMP"/>
    <property type="match status" value="1"/>
</dbReference>
<dbReference type="SMART" id="SM00388">
    <property type="entry name" value="HisKA"/>
    <property type="match status" value="1"/>
</dbReference>
<dbReference type="CDD" id="cd06225">
    <property type="entry name" value="HAMP"/>
    <property type="match status" value="1"/>
</dbReference>
<evidence type="ECO:0000256" key="7">
    <source>
        <dbReference type="SAM" id="Phobius"/>
    </source>
</evidence>
<evidence type="ECO:0000256" key="5">
    <source>
        <dbReference type="ARBA" id="ARBA00022679"/>
    </source>
</evidence>
<dbReference type="EMBL" id="JAIOIV010000114">
    <property type="protein sequence ID" value="MBZ0157417.1"/>
    <property type="molecule type" value="Genomic_DNA"/>
</dbReference>
<dbReference type="GO" id="GO:0016020">
    <property type="term" value="C:membrane"/>
    <property type="evidence" value="ECO:0007669"/>
    <property type="project" value="UniProtKB-SubCell"/>
</dbReference>
<dbReference type="PANTHER" id="PTHR43065">
    <property type="entry name" value="SENSOR HISTIDINE KINASE"/>
    <property type="match status" value="1"/>
</dbReference>
<evidence type="ECO:0000256" key="4">
    <source>
        <dbReference type="ARBA" id="ARBA00022553"/>
    </source>
</evidence>
<evidence type="ECO:0000259" key="9">
    <source>
        <dbReference type="PROSITE" id="PS50885"/>
    </source>
</evidence>
<evidence type="ECO:0000313" key="10">
    <source>
        <dbReference type="EMBL" id="MBZ0157417.1"/>
    </source>
</evidence>
<comment type="caution">
    <text evidence="10">The sequence shown here is derived from an EMBL/GenBank/DDBJ whole genome shotgun (WGS) entry which is preliminary data.</text>
</comment>
<dbReference type="Gene3D" id="3.30.565.10">
    <property type="entry name" value="Histidine kinase-like ATPase, C-terminal domain"/>
    <property type="match status" value="1"/>
</dbReference>
<reference evidence="10" key="1">
    <citation type="journal article" date="2021" name="bioRxiv">
        <title>Unraveling nitrogen, sulfur and carbon metabolic pathways and microbial community transcriptional responses to substrate deprivation and toxicity stresses in a bioreactor mimicking anoxic brackish coastal sediment conditions.</title>
        <authorList>
            <person name="Martins P.D."/>
            <person name="Echeveste M.J."/>
            <person name="Arshad A."/>
            <person name="Kurth J."/>
            <person name="Ouboter H."/>
            <person name="Jetten M.S.M."/>
            <person name="Welte C.U."/>
        </authorList>
    </citation>
    <scope>NUCLEOTIDE SEQUENCE</scope>
    <source>
        <strain evidence="10">MAG_39</strain>
    </source>
</reference>
<dbReference type="EC" id="2.7.13.3" evidence="3"/>
<dbReference type="SUPFAM" id="SSF47384">
    <property type="entry name" value="Homodimeric domain of signal transducing histidine kinase"/>
    <property type="match status" value="1"/>
</dbReference>
<evidence type="ECO:0000256" key="1">
    <source>
        <dbReference type="ARBA" id="ARBA00000085"/>
    </source>
</evidence>
<name>A0A953JCD4_9BACT</name>
<dbReference type="InterPro" id="IPR003661">
    <property type="entry name" value="HisK_dim/P_dom"/>
</dbReference>
<keyword evidence="6" id="KW-0418">Kinase</keyword>
<dbReference type="SMART" id="SM00387">
    <property type="entry name" value="HATPase_c"/>
    <property type="match status" value="1"/>
</dbReference>
<dbReference type="CDD" id="cd00082">
    <property type="entry name" value="HisKA"/>
    <property type="match status" value="1"/>
</dbReference>
<evidence type="ECO:0000259" key="8">
    <source>
        <dbReference type="PROSITE" id="PS50109"/>
    </source>
</evidence>
<sequence length="554" mass="60891">MFQKKSEHEPRLPAVLHRAVLPVRACAVQRVKPKKSFYSLTGKLLLTIGTLILVVSAVFWHFLISHQEKELLRNFVRYGSSFVDSIRKSNRYGMLTFQQLLIQQSVETIGSTEGVIRIRIMNSTGKVVHSSRREEIGSVLDKNSLVCMGCHKSSAGAAETGTTWSITKNKGEPRVLTIMQAIQNEPACYTAACHVHSPDRKVLGIIEGDFSLAPLDTSLKQQGIAIAAYVLTFTAVIAVVLCTILWFIVTTPVRMLVEGMKRVAAGDLEYKVELNSRDEMGDLARSFNAMTAELSKAKQELIQWGNTLEKRVEEKTEAIQRAQVQLIHSEKLASLGRMAAGVAHEINNPLTGVLTFAHLLERELPEGSQERKDVEVIIEQTNRCSQIIKGLLGFSRAISTEKQGININELLKSSLDIVSRKADFLNIRIVTRFDENLPLVRAGGLQLQQVFMNMIVNAADAMEGKGTLTVSSRTSAGEEGPFAEIEFADTGCGMSEETITKIFEPFFTTKPVGKGTGLGLAVSYGIIEDHGGTIIVKSEAGKGTSFFIRLPLGE</sequence>
<comment type="subcellular location">
    <subcellularLocation>
        <location evidence="2">Membrane</location>
    </subcellularLocation>
</comment>
<keyword evidence="7" id="KW-0472">Membrane</keyword>
<dbReference type="InterPro" id="IPR036097">
    <property type="entry name" value="HisK_dim/P_sf"/>
</dbReference>
<dbReference type="InterPro" id="IPR004358">
    <property type="entry name" value="Sig_transdc_His_kin-like_C"/>
</dbReference>
<evidence type="ECO:0000256" key="6">
    <source>
        <dbReference type="ARBA" id="ARBA00022777"/>
    </source>
</evidence>
<dbReference type="Gene3D" id="1.10.287.130">
    <property type="match status" value="1"/>
</dbReference>
<dbReference type="AlphaFoldDB" id="A0A953JCD4"/>
<reference evidence="10" key="2">
    <citation type="submission" date="2021-08" db="EMBL/GenBank/DDBJ databases">
        <authorList>
            <person name="Dalcin Martins P."/>
        </authorList>
    </citation>
    <scope>NUCLEOTIDE SEQUENCE</scope>
    <source>
        <strain evidence="10">MAG_39</strain>
    </source>
</reference>
<dbReference type="InterPro" id="IPR036890">
    <property type="entry name" value="HATPase_C_sf"/>
</dbReference>
<dbReference type="Pfam" id="PF02518">
    <property type="entry name" value="HATPase_c"/>
    <property type="match status" value="1"/>
</dbReference>
<dbReference type="PANTHER" id="PTHR43065:SF42">
    <property type="entry name" value="TWO-COMPONENT SENSOR PPRA"/>
    <property type="match status" value="1"/>
</dbReference>
<feature type="transmembrane region" description="Helical" evidence="7">
    <location>
        <begin position="226"/>
        <end position="249"/>
    </location>
</feature>
<evidence type="ECO:0000256" key="3">
    <source>
        <dbReference type="ARBA" id="ARBA00012438"/>
    </source>
</evidence>
<keyword evidence="7" id="KW-1133">Transmembrane helix</keyword>
<feature type="domain" description="HAMP" evidence="9">
    <location>
        <begin position="247"/>
        <end position="299"/>
    </location>
</feature>
<keyword evidence="5" id="KW-0808">Transferase</keyword>
<keyword evidence="4" id="KW-0597">Phosphoprotein</keyword>